<reference evidence="2 3" key="1">
    <citation type="submission" date="2013-09" db="EMBL/GenBank/DDBJ databases">
        <title>Corchorus capsularis genome sequencing.</title>
        <authorList>
            <person name="Alam M."/>
            <person name="Haque M.S."/>
            <person name="Islam M.S."/>
            <person name="Emdad E.M."/>
            <person name="Islam M.M."/>
            <person name="Ahmed B."/>
            <person name="Halim A."/>
            <person name="Hossen Q.M.M."/>
            <person name="Hossain M.Z."/>
            <person name="Ahmed R."/>
            <person name="Khan M.M."/>
            <person name="Islam R."/>
            <person name="Rashid M.M."/>
            <person name="Khan S.A."/>
            <person name="Rahman M.S."/>
            <person name="Alam M."/>
        </authorList>
    </citation>
    <scope>NUCLEOTIDE SEQUENCE [LARGE SCALE GENOMIC DNA]</scope>
    <source>
        <strain evidence="3">cv. CVL-1</strain>
        <tissue evidence="2">Whole seedling</tissue>
    </source>
</reference>
<feature type="compositionally biased region" description="Basic and acidic residues" evidence="1">
    <location>
        <begin position="1"/>
        <end position="11"/>
    </location>
</feature>
<accession>A0A1R3I3M9</accession>
<feature type="compositionally biased region" description="Basic and acidic residues" evidence="1">
    <location>
        <begin position="41"/>
        <end position="60"/>
    </location>
</feature>
<sequence>MLENENRELKHGLSARNVCRESESLGRRFSTPSVESSNEFEQWRSEKTAGEDNGGREVKKSSTANKMSDVESELQKAVKAA</sequence>
<dbReference type="EMBL" id="AWWV01010782">
    <property type="protein sequence ID" value="OMO77197.1"/>
    <property type="molecule type" value="Genomic_DNA"/>
</dbReference>
<organism evidence="2 3">
    <name type="scientific">Corchorus capsularis</name>
    <name type="common">Jute</name>
    <dbReference type="NCBI Taxonomy" id="210143"/>
    <lineage>
        <taxon>Eukaryota</taxon>
        <taxon>Viridiplantae</taxon>
        <taxon>Streptophyta</taxon>
        <taxon>Embryophyta</taxon>
        <taxon>Tracheophyta</taxon>
        <taxon>Spermatophyta</taxon>
        <taxon>Magnoliopsida</taxon>
        <taxon>eudicotyledons</taxon>
        <taxon>Gunneridae</taxon>
        <taxon>Pentapetalae</taxon>
        <taxon>rosids</taxon>
        <taxon>malvids</taxon>
        <taxon>Malvales</taxon>
        <taxon>Malvaceae</taxon>
        <taxon>Grewioideae</taxon>
        <taxon>Apeibeae</taxon>
        <taxon>Corchorus</taxon>
    </lineage>
</organism>
<proteinExistence type="predicted"/>
<dbReference type="OrthoDB" id="693868at2759"/>
<evidence type="ECO:0000256" key="1">
    <source>
        <dbReference type="SAM" id="MobiDB-lite"/>
    </source>
</evidence>
<dbReference type="Proteomes" id="UP000188268">
    <property type="component" value="Unassembled WGS sequence"/>
</dbReference>
<dbReference type="AlphaFoldDB" id="A0A1R3I3M9"/>
<evidence type="ECO:0000313" key="3">
    <source>
        <dbReference type="Proteomes" id="UP000188268"/>
    </source>
</evidence>
<protein>
    <submittedName>
        <fullName evidence="2">Uncharacterized protein</fullName>
    </submittedName>
</protein>
<keyword evidence="3" id="KW-1185">Reference proteome</keyword>
<name>A0A1R3I3M9_COCAP</name>
<gene>
    <name evidence="2" type="ORF">CCACVL1_15163</name>
</gene>
<evidence type="ECO:0000313" key="2">
    <source>
        <dbReference type="EMBL" id="OMO77197.1"/>
    </source>
</evidence>
<dbReference type="Gramene" id="OMO77197">
    <property type="protein sequence ID" value="OMO77197"/>
    <property type="gene ID" value="CCACVL1_15163"/>
</dbReference>
<feature type="region of interest" description="Disordered" evidence="1">
    <location>
        <begin position="1"/>
        <end position="81"/>
    </location>
</feature>
<feature type="compositionally biased region" description="Polar residues" evidence="1">
    <location>
        <begin position="30"/>
        <end position="40"/>
    </location>
</feature>
<comment type="caution">
    <text evidence="2">The sequence shown here is derived from an EMBL/GenBank/DDBJ whole genome shotgun (WGS) entry which is preliminary data.</text>
</comment>